<dbReference type="Proteomes" id="UP000655759">
    <property type="component" value="Unassembled WGS sequence"/>
</dbReference>
<protein>
    <submittedName>
        <fullName evidence="2">Uncharacterized protein</fullName>
    </submittedName>
</protein>
<dbReference type="AlphaFoldDB" id="A0A812EYV6"/>
<evidence type="ECO:0000256" key="1">
    <source>
        <dbReference type="SAM" id="MobiDB-lite"/>
    </source>
</evidence>
<dbReference type="RefSeq" id="WP_205100364.1">
    <property type="nucleotide sequence ID" value="NZ_CAJNAQ010000005.1"/>
</dbReference>
<proteinExistence type="predicted"/>
<feature type="region of interest" description="Disordered" evidence="1">
    <location>
        <begin position="1"/>
        <end position="21"/>
    </location>
</feature>
<organism evidence="2 3">
    <name type="scientific">Candidatus Nitrosotenuis uzonensis</name>
    <dbReference type="NCBI Taxonomy" id="1407055"/>
    <lineage>
        <taxon>Archaea</taxon>
        <taxon>Nitrososphaerota</taxon>
        <taxon>Candidatus Nitrosotenuis</taxon>
    </lineage>
</organism>
<dbReference type="EMBL" id="CAJNAQ010000005">
    <property type="protein sequence ID" value="CAE6500805.1"/>
    <property type="molecule type" value="Genomic_DNA"/>
</dbReference>
<gene>
    <name evidence="2" type="ORF">NUZ5A_51066</name>
</gene>
<comment type="caution">
    <text evidence="2">The sequence shown here is derived from an EMBL/GenBank/DDBJ whole genome shotgun (WGS) entry which is preliminary data.</text>
</comment>
<accession>A0A812EYV6</accession>
<sequence>MFGKQNSQQVEKTSFSNHVTSGGEFPKHLDAKMGDIFIDTDNLRTAFAISYPKIGCRWIDTVEGKILARDTSFTENLAENFQYKNDKHARLFWEAVDRESLSIDLKNHELNFHFGDAKSGNNKKVLNISQT</sequence>
<evidence type="ECO:0000313" key="2">
    <source>
        <dbReference type="EMBL" id="CAE6500805.1"/>
    </source>
</evidence>
<reference evidence="2" key="1">
    <citation type="submission" date="2021-02" db="EMBL/GenBank/DDBJ databases">
        <authorList>
            <person name="Han P."/>
        </authorList>
    </citation>
    <scope>NUCLEOTIDE SEQUENCE</scope>
    <source>
        <strain evidence="2">Candidatus Nitrosotenuis uzonensis 5A</strain>
    </source>
</reference>
<feature type="compositionally biased region" description="Polar residues" evidence="1">
    <location>
        <begin position="1"/>
        <end position="20"/>
    </location>
</feature>
<evidence type="ECO:0000313" key="3">
    <source>
        <dbReference type="Proteomes" id="UP000655759"/>
    </source>
</evidence>
<name>A0A812EYV6_9ARCH</name>